<comment type="caution">
    <text evidence="4">The sequence shown here is derived from an EMBL/GenBank/DDBJ whole genome shotgun (WGS) entry which is preliminary data.</text>
</comment>
<dbReference type="GO" id="GO:0015627">
    <property type="term" value="C:type II protein secretion system complex"/>
    <property type="evidence" value="ECO:0007669"/>
    <property type="project" value="TreeGrafter"/>
</dbReference>
<dbReference type="GO" id="GO:0006281">
    <property type="term" value="P:DNA repair"/>
    <property type="evidence" value="ECO:0007669"/>
    <property type="project" value="InterPro"/>
</dbReference>
<sequence length="293" mass="29354">MDDPFDALSPREKRSRPGGAASELIGDLRARLQPRGDPLEDPGQQRSGPIAMGLVAIGVVALLGLGAWWMSQGRAQPVDLPRAAVKSAAAPSVPTPAGQAVPAEQAVPAGQAVPAVTTMPTGSSVPQEVVVHVAGQVLHPGLYTVNVGGRLADAVAAAGGATPQADLDRVNLAEPLADGSRAYIPALGQAEAPGTMPQDALGPGLGSSQGSVPESTGTNEADTGNSATPGGLVNLNTADEAALEELPGVGPVTAEAIVAHRSEVGPFTQVEDLLEVRGIGDAKLEGMADLVTV</sequence>
<dbReference type="GO" id="GO:0015628">
    <property type="term" value="P:protein secretion by the type II secretion system"/>
    <property type="evidence" value="ECO:0007669"/>
    <property type="project" value="TreeGrafter"/>
</dbReference>
<accession>R4YW04</accession>
<evidence type="ECO:0000313" key="4">
    <source>
        <dbReference type="EMBL" id="CCM62025.1"/>
    </source>
</evidence>
<evidence type="ECO:0000259" key="3">
    <source>
        <dbReference type="SMART" id="SM00278"/>
    </source>
</evidence>
<dbReference type="SUPFAM" id="SSF47781">
    <property type="entry name" value="RuvA domain 2-like"/>
    <property type="match status" value="1"/>
</dbReference>
<dbReference type="HOGENOM" id="CLU_052011_0_0_11"/>
<dbReference type="PANTHER" id="PTHR21180">
    <property type="entry name" value="ENDONUCLEASE/EXONUCLEASE/PHOSPHATASE FAMILY DOMAIN-CONTAINING PROTEIN 1"/>
    <property type="match status" value="1"/>
</dbReference>
<dbReference type="NCBIfam" id="TIGR00426">
    <property type="entry name" value="competence protein ComEA helix-hairpin-helix repeat region"/>
    <property type="match status" value="1"/>
</dbReference>
<evidence type="ECO:0000256" key="2">
    <source>
        <dbReference type="SAM" id="Phobius"/>
    </source>
</evidence>
<dbReference type="GO" id="GO:0003677">
    <property type="term" value="F:DNA binding"/>
    <property type="evidence" value="ECO:0007669"/>
    <property type="project" value="InterPro"/>
</dbReference>
<dbReference type="SMART" id="SM00278">
    <property type="entry name" value="HhH1"/>
    <property type="match status" value="2"/>
</dbReference>
<feature type="compositionally biased region" description="Polar residues" evidence="1">
    <location>
        <begin position="206"/>
        <end position="228"/>
    </location>
</feature>
<dbReference type="Pfam" id="PF12836">
    <property type="entry name" value="HHH_3"/>
    <property type="match status" value="1"/>
</dbReference>
<feature type="transmembrane region" description="Helical" evidence="2">
    <location>
        <begin position="50"/>
        <end position="70"/>
    </location>
</feature>
<keyword evidence="2" id="KW-1133">Transmembrane helix</keyword>
<dbReference type="InterPro" id="IPR010994">
    <property type="entry name" value="RuvA_2-like"/>
</dbReference>
<evidence type="ECO:0000313" key="5">
    <source>
        <dbReference type="Proteomes" id="UP000018291"/>
    </source>
</evidence>
<dbReference type="Gene3D" id="1.10.150.320">
    <property type="entry name" value="Photosystem II 12 kDa extrinsic protein"/>
    <property type="match status" value="1"/>
</dbReference>
<dbReference type="OrthoDB" id="9758724at2"/>
<dbReference type="InterPro" id="IPR004509">
    <property type="entry name" value="Competence_ComEA_HhH"/>
</dbReference>
<feature type="domain" description="Helix-hairpin-helix DNA-binding motif class 1" evidence="3">
    <location>
        <begin position="241"/>
        <end position="260"/>
    </location>
</feature>
<dbReference type="Gene3D" id="3.10.560.10">
    <property type="entry name" value="Outer membrane lipoprotein wza domain like"/>
    <property type="match status" value="1"/>
</dbReference>
<feature type="region of interest" description="Disordered" evidence="1">
    <location>
        <begin position="1"/>
        <end position="24"/>
    </location>
</feature>
<name>R4YW04_9ACTN</name>
<proteinExistence type="predicted"/>
<feature type="domain" description="Helix-hairpin-helix DNA-binding motif class 1" evidence="3">
    <location>
        <begin position="271"/>
        <end position="290"/>
    </location>
</feature>
<dbReference type="AlphaFoldDB" id="R4YW04"/>
<dbReference type="RefSeq" id="WP_012223024.1">
    <property type="nucleotide sequence ID" value="NZ_HG422565.1"/>
</dbReference>
<dbReference type="STRING" id="1229780.BN381_10256"/>
<dbReference type="Pfam" id="PF10531">
    <property type="entry name" value="SLBB"/>
    <property type="match status" value="1"/>
</dbReference>
<dbReference type="EMBL" id="CANL01000001">
    <property type="protein sequence ID" value="CCM62025.1"/>
    <property type="molecule type" value="Genomic_DNA"/>
</dbReference>
<gene>
    <name evidence="4" type="ORF">BN381_10256</name>
</gene>
<reference evidence="4 5" key="1">
    <citation type="journal article" date="2013" name="ISME J.">
        <title>Metabolic model for the filamentous 'Candidatus Microthrix parvicella' based on genomic and metagenomic analyses.</title>
        <authorList>
            <person name="Jon McIlroy S."/>
            <person name="Kristiansen R."/>
            <person name="Albertsen M."/>
            <person name="Michael Karst S."/>
            <person name="Rossetti S."/>
            <person name="Lund Nielsen J."/>
            <person name="Tandoi V."/>
            <person name="James Seviour R."/>
            <person name="Nielsen P.H."/>
        </authorList>
    </citation>
    <scope>NUCLEOTIDE SEQUENCE [LARGE SCALE GENOMIC DNA]</scope>
    <source>
        <strain evidence="4 5">RN1</strain>
    </source>
</reference>
<evidence type="ECO:0000256" key="1">
    <source>
        <dbReference type="SAM" id="MobiDB-lite"/>
    </source>
</evidence>
<dbReference type="InterPro" id="IPR003583">
    <property type="entry name" value="Hlx-hairpin-Hlx_DNA-bd_motif"/>
</dbReference>
<feature type="region of interest" description="Disordered" evidence="1">
    <location>
        <begin position="191"/>
        <end position="233"/>
    </location>
</feature>
<dbReference type="InterPro" id="IPR051675">
    <property type="entry name" value="Endo/Exo/Phosphatase_dom_1"/>
</dbReference>
<organism evidence="4 5">
    <name type="scientific">Candidatus Neomicrothrix parvicella RN1</name>
    <dbReference type="NCBI Taxonomy" id="1229780"/>
    <lineage>
        <taxon>Bacteria</taxon>
        <taxon>Bacillati</taxon>
        <taxon>Actinomycetota</taxon>
        <taxon>Acidimicrobiia</taxon>
        <taxon>Acidimicrobiales</taxon>
        <taxon>Microthrixaceae</taxon>
        <taxon>Candidatus Neomicrothrix</taxon>
    </lineage>
</organism>
<protein>
    <recommendedName>
        <fullName evidence="3">Helix-hairpin-helix DNA-binding motif class 1 domain-containing protein</fullName>
    </recommendedName>
</protein>
<keyword evidence="2" id="KW-0812">Transmembrane</keyword>
<dbReference type="Proteomes" id="UP000018291">
    <property type="component" value="Unassembled WGS sequence"/>
</dbReference>
<dbReference type="InterPro" id="IPR019554">
    <property type="entry name" value="Soluble_ligand-bd"/>
</dbReference>
<keyword evidence="5" id="KW-1185">Reference proteome</keyword>
<dbReference type="PANTHER" id="PTHR21180:SF32">
    <property type="entry name" value="ENDONUCLEASE_EXONUCLEASE_PHOSPHATASE FAMILY DOMAIN-CONTAINING PROTEIN 1"/>
    <property type="match status" value="1"/>
</dbReference>
<keyword evidence="2" id="KW-0472">Membrane</keyword>
<dbReference type="eggNOG" id="COG1555">
    <property type="taxonomic scope" value="Bacteria"/>
</dbReference>